<proteinExistence type="predicted"/>
<evidence type="ECO:0000256" key="2">
    <source>
        <dbReference type="ARBA" id="ARBA00022741"/>
    </source>
</evidence>
<dbReference type="Gene3D" id="1.10.8.60">
    <property type="match status" value="1"/>
</dbReference>
<dbReference type="GO" id="GO:0000160">
    <property type="term" value="P:phosphorelay signal transduction system"/>
    <property type="evidence" value="ECO:0007669"/>
    <property type="project" value="InterPro"/>
</dbReference>
<dbReference type="GO" id="GO:0043565">
    <property type="term" value="F:sequence-specific DNA binding"/>
    <property type="evidence" value="ECO:0007669"/>
    <property type="project" value="InterPro"/>
</dbReference>
<evidence type="ECO:0000256" key="1">
    <source>
        <dbReference type="ARBA" id="ARBA00018672"/>
    </source>
</evidence>
<reference evidence="10 11" key="1">
    <citation type="submission" date="2020-01" db="EMBL/GenBank/DDBJ databases">
        <title>Genomic analysis of Aminipila sp. CBA3637.</title>
        <authorList>
            <person name="Kim Y.B."/>
            <person name="Roh S.W."/>
        </authorList>
    </citation>
    <scope>NUCLEOTIDE SEQUENCE [LARGE SCALE GENOMIC DNA]</scope>
    <source>
        <strain evidence="10 11">CBA3637</strain>
    </source>
</reference>
<dbReference type="PROSITE" id="PS00675">
    <property type="entry name" value="SIGMA54_INTERACT_1"/>
    <property type="match status" value="1"/>
</dbReference>
<dbReference type="Proteomes" id="UP000463883">
    <property type="component" value="Chromosome"/>
</dbReference>
<evidence type="ECO:0000256" key="5">
    <source>
        <dbReference type="ARBA" id="ARBA00023163"/>
    </source>
</evidence>
<dbReference type="SUPFAM" id="SSF52172">
    <property type="entry name" value="CheY-like"/>
    <property type="match status" value="1"/>
</dbReference>
<keyword evidence="4" id="KW-0805">Transcription regulation</keyword>
<dbReference type="Gene3D" id="3.40.50.300">
    <property type="entry name" value="P-loop containing nucleotide triphosphate hydrolases"/>
    <property type="match status" value="1"/>
</dbReference>
<dbReference type="Pfam" id="PF02954">
    <property type="entry name" value="HTH_8"/>
    <property type="match status" value="1"/>
</dbReference>
<dbReference type="SUPFAM" id="SSF46689">
    <property type="entry name" value="Homeodomain-like"/>
    <property type="match status" value="1"/>
</dbReference>
<dbReference type="EMBL" id="CP047591">
    <property type="protein sequence ID" value="QHI73307.1"/>
    <property type="molecule type" value="Genomic_DNA"/>
</dbReference>
<dbReference type="InterPro" id="IPR025662">
    <property type="entry name" value="Sigma_54_int_dom_ATP-bd_1"/>
</dbReference>
<evidence type="ECO:0000256" key="6">
    <source>
        <dbReference type="ARBA" id="ARBA00024867"/>
    </source>
</evidence>
<dbReference type="InterPro" id="IPR058031">
    <property type="entry name" value="AAA_lid_NorR"/>
</dbReference>
<dbReference type="PANTHER" id="PTHR32071">
    <property type="entry name" value="TRANSCRIPTIONAL REGULATORY PROTEIN"/>
    <property type="match status" value="1"/>
</dbReference>
<dbReference type="PRINTS" id="PR01590">
    <property type="entry name" value="HTHFIS"/>
</dbReference>
<dbReference type="SMART" id="SM00382">
    <property type="entry name" value="AAA"/>
    <property type="match status" value="1"/>
</dbReference>
<accession>A0A6P1MHD8</accession>
<feature type="domain" description="Response regulatory" evidence="9">
    <location>
        <begin position="1"/>
        <end position="40"/>
    </location>
</feature>
<dbReference type="InterPro" id="IPR001789">
    <property type="entry name" value="Sig_transdc_resp-reg_receiver"/>
</dbReference>
<dbReference type="InterPro" id="IPR011006">
    <property type="entry name" value="CheY-like_superfamily"/>
</dbReference>
<comment type="function">
    <text evidence="6">May play the central regulatory role in sporulation. It may be an element of the effector pathway responsible for the activation of sporulation genes in response to nutritional stress. Spo0A may act in concert with spo0H (a sigma factor) to control the expression of some genes that are critical to the sporulation process.</text>
</comment>
<gene>
    <name evidence="10" type="ORF">Ami3637_13820</name>
</gene>
<dbReference type="FunFam" id="3.40.50.300:FF:000006">
    <property type="entry name" value="DNA-binding transcriptional regulator NtrC"/>
    <property type="match status" value="1"/>
</dbReference>
<dbReference type="Pfam" id="PF25601">
    <property type="entry name" value="AAA_lid_14"/>
    <property type="match status" value="1"/>
</dbReference>
<evidence type="ECO:0000259" key="8">
    <source>
        <dbReference type="PROSITE" id="PS50045"/>
    </source>
</evidence>
<dbReference type="InterPro" id="IPR002078">
    <property type="entry name" value="Sigma_54_int"/>
</dbReference>
<keyword evidence="5" id="KW-0804">Transcription</keyword>
<name>A0A6P1MHD8_9FIRM</name>
<dbReference type="SUPFAM" id="SSF52540">
    <property type="entry name" value="P-loop containing nucleoside triphosphate hydrolases"/>
    <property type="match status" value="1"/>
</dbReference>
<feature type="domain" description="Sigma-54 factor interaction" evidence="8">
    <location>
        <begin position="65"/>
        <end position="294"/>
    </location>
</feature>
<dbReference type="Pfam" id="PF00158">
    <property type="entry name" value="Sigma54_activat"/>
    <property type="match status" value="1"/>
</dbReference>
<dbReference type="InterPro" id="IPR009057">
    <property type="entry name" value="Homeodomain-like_sf"/>
</dbReference>
<dbReference type="PROSITE" id="PS50110">
    <property type="entry name" value="RESPONSE_REGULATORY"/>
    <property type="match status" value="1"/>
</dbReference>
<dbReference type="RefSeq" id="WP_162363072.1">
    <property type="nucleotide sequence ID" value="NZ_CP047591.1"/>
</dbReference>
<keyword evidence="3" id="KW-0067">ATP-binding</keyword>
<dbReference type="KEGG" id="amic:Ami3637_13820"/>
<evidence type="ECO:0000256" key="4">
    <source>
        <dbReference type="ARBA" id="ARBA00023015"/>
    </source>
</evidence>
<protein>
    <recommendedName>
        <fullName evidence="1">Stage 0 sporulation protein A homolog</fullName>
    </recommendedName>
</protein>
<evidence type="ECO:0000256" key="7">
    <source>
        <dbReference type="PROSITE-ProRule" id="PRU00169"/>
    </source>
</evidence>
<dbReference type="InterPro" id="IPR027417">
    <property type="entry name" value="P-loop_NTPase"/>
</dbReference>
<dbReference type="Gene3D" id="1.10.10.60">
    <property type="entry name" value="Homeodomain-like"/>
    <property type="match status" value="1"/>
</dbReference>
<dbReference type="GO" id="GO:0006355">
    <property type="term" value="P:regulation of DNA-templated transcription"/>
    <property type="evidence" value="ECO:0007669"/>
    <property type="project" value="InterPro"/>
</dbReference>
<dbReference type="PROSITE" id="PS00688">
    <property type="entry name" value="SIGMA54_INTERACT_3"/>
    <property type="match status" value="1"/>
</dbReference>
<dbReference type="PROSITE" id="PS50045">
    <property type="entry name" value="SIGMA54_INTERACT_4"/>
    <property type="match status" value="1"/>
</dbReference>
<dbReference type="AlphaFoldDB" id="A0A6P1MHD8"/>
<sequence length="379" mass="42677">MLTAEGSVAGAVEAVKSGAFTYILKPADIDNLILNIQKAFEIFLISNQNRIFKDQMLEKAGMMQLIGQNGKIKEIRQKIDTFAGSDATVLITGESGTGKEIIASQIHYKSNRADQVFVKVNCAALTENLLESELFGHEKGSFTGADKLHRGKFEIANQGTILLDEIGELPLGTQAKLLRVLQEREFERVGGSGTIKTNFRLITSTNKNLAEEVIKGRFRNDLYYRVNVLPIHLPPLRERKDDIEILVDYFVHQLSKETNKCISPLSSEIINILTAYNWPGNVRELRNIIERLVVMANNSEISPCDLPDELKQHMGSDVIKENVLKSQVPLLEAKKEFEKQYITKVLSQYQGNVGKAATELQLARKNLYRKIKEYNINLE</sequence>
<dbReference type="GO" id="GO:0005524">
    <property type="term" value="F:ATP binding"/>
    <property type="evidence" value="ECO:0007669"/>
    <property type="project" value="UniProtKB-KW"/>
</dbReference>
<comment type="caution">
    <text evidence="7">Lacks conserved residue(s) required for the propagation of feature annotation.</text>
</comment>
<dbReference type="InterPro" id="IPR002197">
    <property type="entry name" value="HTH_Fis"/>
</dbReference>
<dbReference type="CDD" id="cd00009">
    <property type="entry name" value="AAA"/>
    <property type="match status" value="1"/>
</dbReference>
<evidence type="ECO:0000259" key="9">
    <source>
        <dbReference type="PROSITE" id="PS50110"/>
    </source>
</evidence>
<dbReference type="InterPro" id="IPR003593">
    <property type="entry name" value="AAA+_ATPase"/>
</dbReference>
<evidence type="ECO:0000313" key="11">
    <source>
        <dbReference type="Proteomes" id="UP000463883"/>
    </source>
</evidence>
<evidence type="ECO:0000313" key="10">
    <source>
        <dbReference type="EMBL" id="QHI73307.1"/>
    </source>
</evidence>
<keyword evidence="2" id="KW-0547">Nucleotide-binding</keyword>
<dbReference type="InterPro" id="IPR025944">
    <property type="entry name" value="Sigma_54_int_dom_CS"/>
</dbReference>
<organism evidence="10 11">
    <name type="scientific">Aminipila terrae</name>
    <dbReference type="NCBI Taxonomy" id="2697030"/>
    <lineage>
        <taxon>Bacteria</taxon>
        <taxon>Bacillati</taxon>
        <taxon>Bacillota</taxon>
        <taxon>Clostridia</taxon>
        <taxon>Peptostreptococcales</taxon>
        <taxon>Anaerovoracaceae</taxon>
        <taxon>Aminipila</taxon>
    </lineage>
</organism>
<evidence type="ECO:0000256" key="3">
    <source>
        <dbReference type="ARBA" id="ARBA00022840"/>
    </source>
</evidence>
<keyword evidence="11" id="KW-1185">Reference proteome</keyword>